<feature type="compositionally biased region" description="Basic residues" evidence="1">
    <location>
        <begin position="35"/>
        <end position="44"/>
    </location>
</feature>
<sequence length="83" mass="9554">MHRGSSRIVVEDRQPSAEPIQSRRVLQRVVTIRRRRKHTMRRHLSATSDAFSRSPHPASPQSSSYLVCDAMSRSSSQLPEEQR</sequence>
<name>A0A1G4BAS6_9PEZI</name>
<dbReference type="AlphaFoldDB" id="A0A1G4BAS6"/>
<keyword evidence="3" id="KW-1185">Reference proteome</keyword>
<evidence type="ECO:0000256" key="1">
    <source>
        <dbReference type="SAM" id="MobiDB-lite"/>
    </source>
</evidence>
<protein>
    <submittedName>
        <fullName evidence="2">Uncharacterized protein</fullName>
    </submittedName>
</protein>
<dbReference type="EMBL" id="MJBS01000046">
    <property type="protein sequence ID" value="OHE98503.1"/>
    <property type="molecule type" value="Genomic_DNA"/>
</dbReference>
<feature type="region of interest" description="Disordered" evidence="1">
    <location>
        <begin position="1"/>
        <end position="20"/>
    </location>
</feature>
<dbReference type="Proteomes" id="UP000176998">
    <property type="component" value="Unassembled WGS sequence"/>
</dbReference>
<feature type="compositionally biased region" description="Polar residues" evidence="1">
    <location>
        <begin position="72"/>
        <end position="83"/>
    </location>
</feature>
<reference evidence="2 3" key="1">
    <citation type="submission" date="2016-09" db="EMBL/GenBank/DDBJ databases">
        <authorList>
            <person name="Capua I."/>
            <person name="De Benedictis P."/>
            <person name="Joannis T."/>
            <person name="Lombin L.H."/>
            <person name="Cattoli G."/>
        </authorList>
    </citation>
    <scope>NUCLEOTIDE SEQUENCE [LARGE SCALE GENOMIC DNA]</scope>
    <source>
        <strain evidence="2 3">IMI 309357</strain>
    </source>
</reference>
<comment type="caution">
    <text evidence="2">The sequence shown here is derived from an EMBL/GenBank/DDBJ whole genome shotgun (WGS) entry which is preliminary data.</text>
</comment>
<evidence type="ECO:0000313" key="3">
    <source>
        <dbReference type="Proteomes" id="UP000176998"/>
    </source>
</evidence>
<dbReference type="RefSeq" id="XP_022475652.1">
    <property type="nucleotide sequence ID" value="XM_022617935.1"/>
</dbReference>
<organism evidence="2 3">
    <name type="scientific">Colletotrichum orchidophilum</name>
    <dbReference type="NCBI Taxonomy" id="1209926"/>
    <lineage>
        <taxon>Eukaryota</taxon>
        <taxon>Fungi</taxon>
        <taxon>Dikarya</taxon>
        <taxon>Ascomycota</taxon>
        <taxon>Pezizomycotina</taxon>
        <taxon>Sordariomycetes</taxon>
        <taxon>Hypocreomycetidae</taxon>
        <taxon>Glomerellales</taxon>
        <taxon>Glomerellaceae</taxon>
        <taxon>Colletotrichum</taxon>
    </lineage>
</organism>
<proteinExistence type="predicted"/>
<gene>
    <name evidence="2" type="ORF">CORC01_06294</name>
</gene>
<dbReference type="GeneID" id="34559445"/>
<accession>A0A1G4BAS6</accession>
<feature type="region of interest" description="Disordered" evidence="1">
    <location>
        <begin position="35"/>
        <end position="83"/>
    </location>
</feature>
<evidence type="ECO:0000313" key="2">
    <source>
        <dbReference type="EMBL" id="OHE98503.1"/>
    </source>
</evidence>